<keyword evidence="4 5" id="KW-0472">Membrane</keyword>
<dbReference type="PANTHER" id="PTHR43847">
    <property type="entry name" value="BLL3993 PROTEIN"/>
    <property type="match status" value="1"/>
</dbReference>
<dbReference type="Gene3D" id="1.20.120.1630">
    <property type="match status" value="1"/>
</dbReference>
<evidence type="ECO:0000256" key="2">
    <source>
        <dbReference type="ARBA" id="ARBA00022692"/>
    </source>
</evidence>
<dbReference type="GO" id="GO:0004671">
    <property type="term" value="F:protein C-terminal S-isoprenylcysteine carboxyl O-methyltransferase activity"/>
    <property type="evidence" value="ECO:0007669"/>
    <property type="project" value="UniProtKB-EC"/>
</dbReference>
<keyword evidence="3 5" id="KW-1133">Transmembrane helix</keyword>
<protein>
    <recommendedName>
        <fullName evidence="5">Protein-S-isoprenylcysteine O-methyltransferase</fullName>
        <ecNumber evidence="5">2.1.1.100</ecNumber>
    </recommendedName>
</protein>
<dbReference type="InterPro" id="IPR007269">
    <property type="entry name" value="ICMT_MeTrfase"/>
</dbReference>
<keyword evidence="2 5" id="KW-0812">Transmembrane</keyword>
<keyword evidence="5" id="KW-0949">S-adenosyl-L-methionine</keyword>
<dbReference type="AlphaFoldDB" id="D8QC27"/>
<dbReference type="GeneID" id="9594108"/>
<dbReference type="KEGG" id="scm:SCHCO_02509765"/>
<dbReference type="PANTHER" id="PTHR43847:SF1">
    <property type="entry name" value="BLL3993 PROTEIN"/>
    <property type="match status" value="1"/>
</dbReference>
<dbReference type="GO" id="GO:0005789">
    <property type="term" value="C:endoplasmic reticulum membrane"/>
    <property type="evidence" value="ECO:0007669"/>
    <property type="project" value="UniProtKB-SubCell"/>
</dbReference>
<evidence type="ECO:0000256" key="3">
    <source>
        <dbReference type="ARBA" id="ARBA00022989"/>
    </source>
</evidence>
<dbReference type="Proteomes" id="UP000007431">
    <property type="component" value="Unassembled WGS sequence"/>
</dbReference>
<dbReference type="HOGENOM" id="CLU_065200_6_0_1"/>
<dbReference type="eggNOG" id="ENOG502S9FN">
    <property type="taxonomic scope" value="Eukaryota"/>
</dbReference>
<evidence type="ECO:0000256" key="4">
    <source>
        <dbReference type="ARBA" id="ARBA00023136"/>
    </source>
</evidence>
<reference evidence="6 7" key="1">
    <citation type="journal article" date="2010" name="Nat. Biotechnol.">
        <title>Genome sequence of the model mushroom Schizophyllum commune.</title>
        <authorList>
            <person name="Ohm R.A."/>
            <person name="de Jong J.F."/>
            <person name="Lugones L.G."/>
            <person name="Aerts A."/>
            <person name="Kothe E."/>
            <person name="Stajich J.E."/>
            <person name="de Vries R.P."/>
            <person name="Record E."/>
            <person name="Levasseur A."/>
            <person name="Baker S.E."/>
            <person name="Bartholomew K.A."/>
            <person name="Coutinho P.M."/>
            <person name="Erdmann S."/>
            <person name="Fowler T.J."/>
            <person name="Gathman A.C."/>
            <person name="Lombard V."/>
            <person name="Henrissat B."/>
            <person name="Knabe N."/>
            <person name="Kuees U."/>
            <person name="Lilly W.W."/>
            <person name="Lindquist E."/>
            <person name="Lucas S."/>
            <person name="Magnuson J.K."/>
            <person name="Piumi F."/>
            <person name="Raudaskoski M."/>
            <person name="Salamov A."/>
            <person name="Schmutz J."/>
            <person name="Schwarze F.W.M.R."/>
            <person name="vanKuyk P.A."/>
            <person name="Horton J.S."/>
            <person name="Grigoriev I.V."/>
            <person name="Woesten H.A.B."/>
        </authorList>
    </citation>
    <scope>NUCLEOTIDE SEQUENCE [LARGE SCALE GENOMIC DNA]</scope>
    <source>
        <strain evidence="7">H4-8 / FGSC 9210</strain>
    </source>
</reference>
<keyword evidence="5" id="KW-0808">Transferase</keyword>
<feature type="transmembrane region" description="Helical" evidence="5">
    <location>
        <begin position="38"/>
        <end position="58"/>
    </location>
</feature>
<feature type="transmembrane region" description="Helical" evidence="5">
    <location>
        <begin position="96"/>
        <end position="116"/>
    </location>
</feature>
<accession>D8QC27</accession>
<comment type="subcellular location">
    <subcellularLocation>
        <location evidence="5">Endoplasmic reticulum membrane</location>
        <topology evidence="5">Multi-pass membrane protein</topology>
    </subcellularLocation>
    <subcellularLocation>
        <location evidence="1">Membrane</location>
        <topology evidence="1">Multi-pass membrane protein</topology>
    </subcellularLocation>
</comment>
<keyword evidence="7" id="KW-1185">Reference proteome</keyword>
<dbReference type="VEuPathDB" id="FungiDB:SCHCODRAFT_02509765"/>
<organism evidence="7">
    <name type="scientific">Schizophyllum commune (strain H4-8 / FGSC 9210)</name>
    <name type="common">Split gill fungus</name>
    <dbReference type="NCBI Taxonomy" id="578458"/>
    <lineage>
        <taxon>Eukaryota</taxon>
        <taxon>Fungi</taxon>
        <taxon>Dikarya</taxon>
        <taxon>Basidiomycota</taxon>
        <taxon>Agaricomycotina</taxon>
        <taxon>Agaricomycetes</taxon>
        <taxon>Agaricomycetidae</taxon>
        <taxon>Agaricales</taxon>
        <taxon>Schizophyllaceae</taxon>
        <taxon>Schizophyllum</taxon>
    </lineage>
</organism>
<dbReference type="InParanoid" id="D8QC27"/>
<evidence type="ECO:0000313" key="7">
    <source>
        <dbReference type="Proteomes" id="UP000007431"/>
    </source>
</evidence>
<dbReference type="EMBL" id="GL377309">
    <property type="protein sequence ID" value="EFI94859.1"/>
    <property type="molecule type" value="Genomic_DNA"/>
</dbReference>
<dbReference type="GO" id="GO:0032259">
    <property type="term" value="P:methylation"/>
    <property type="evidence" value="ECO:0007669"/>
    <property type="project" value="UniProtKB-KW"/>
</dbReference>
<comment type="caution">
    <text evidence="5">Lacks conserved residue(s) required for the propagation of feature annotation.</text>
</comment>
<keyword evidence="5" id="KW-0489">Methyltransferase</keyword>
<dbReference type="RefSeq" id="XP_003029762.1">
    <property type="nucleotide sequence ID" value="XM_003029716.1"/>
</dbReference>
<dbReference type="EC" id="2.1.1.100" evidence="5"/>
<proteinExistence type="inferred from homology"/>
<feature type="transmembrane region" description="Helical" evidence="5">
    <location>
        <begin position="122"/>
        <end position="142"/>
    </location>
</feature>
<evidence type="ECO:0000256" key="5">
    <source>
        <dbReference type="RuleBase" id="RU362022"/>
    </source>
</evidence>
<keyword evidence="5" id="KW-0256">Endoplasmic reticulum</keyword>
<dbReference type="InterPro" id="IPR052527">
    <property type="entry name" value="Metal_cation-efflux_comp"/>
</dbReference>
<sequence>MLVPGFIEVAVILAGNYPDAPGAPWVLRYLLPPGGLDALRLTVPFLAGWALNLAGTLLRVHCYRKLDRHFTYELAVQKDQKLVTDGVYGIVRHPSYTAAVAACIGFYMAQLCPGSWLYEYIGVVPTALLGTGLFAIMVVGLGERIRTEDDMLKNNFGEQWQEWAKRVPYRIIPGLI</sequence>
<dbReference type="OMA" id="SITTCET"/>
<comment type="similarity">
    <text evidence="5">Belongs to the class VI-like SAM-binding methyltransferase superfamily. Isoprenylcysteine carboxyl methyltransferase family.</text>
</comment>
<dbReference type="OrthoDB" id="422086at2759"/>
<comment type="catalytic activity">
    <reaction evidence="5">
        <text>[protein]-C-terminal S-[(2E,6E)-farnesyl]-L-cysteine + S-adenosyl-L-methionine = [protein]-C-terminal S-[(2E,6E)-farnesyl]-L-cysteine methyl ester + S-adenosyl-L-homocysteine</text>
        <dbReference type="Rhea" id="RHEA:21672"/>
        <dbReference type="Rhea" id="RHEA-COMP:12125"/>
        <dbReference type="Rhea" id="RHEA-COMP:12126"/>
        <dbReference type="ChEBI" id="CHEBI:57856"/>
        <dbReference type="ChEBI" id="CHEBI:59789"/>
        <dbReference type="ChEBI" id="CHEBI:90510"/>
        <dbReference type="ChEBI" id="CHEBI:90511"/>
        <dbReference type="EC" id="2.1.1.100"/>
    </reaction>
</comment>
<evidence type="ECO:0000256" key="1">
    <source>
        <dbReference type="ARBA" id="ARBA00004141"/>
    </source>
</evidence>
<gene>
    <name evidence="6" type="ORF">SCHCODRAFT_58760</name>
</gene>
<dbReference type="Pfam" id="PF04140">
    <property type="entry name" value="ICMT"/>
    <property type="match status" value="1"/>
</dbReference>
<evidence type="ECO:0000313" key="6">
    <source>
        <dbReference type="EMBL" id="EFI94859.1"/>
    </source>
</evidence>
<name>D8QC27_SCHCM</name>